<comment type="caution">
    <text evidence="1">The sequence shown here is derived from an EMBL/GenBank/DDBJ whole genome shotgun (WGS) entry which is preliminary data.</text>
</comment>
<sequence>MIAKKMPGMGSLMKMGKNVLERATDSNLDSALQGYLSKNINNLIAVSEKMANKHLNDQQVYQLIQQGWQSIAKQPVSTINEYISGDGIGNAAQVVSRTWDSLRSSEYIATQVKD</sequence>
<evidence type="ECO:0000313" key="2">
    <source>
        <dbReference type="Proteomes" id="UP001268610"/>
    </source>
</evidence>
<feature type="non-terminal residue" evidence="1">
    <location>
        <position position="114"/>
    </location>
</feature>
<reference evidence="1" key="1">
    <citation type="submission" date="2023-04" db="EMBL/GenBank/DDBJ databases">
        <title>Genomic characterization of faba bean (Vicia faba) microsymbionts in Mexican soils.</title>
        <authorList>
            <person name="Rivera Orduna F.N."/>
            <person name="Guevara-Luna J."/>
            <person name="Yan J."/>
            <person name="Arroyo-Herrera I."/>
            <person name="Li Y."/>
            <person name="Vasquez-Murrieta M.S."/>
            <person name="Wang E.T."/>
        </authorList>
    </citation>
    <scope>NUCLEOTIDE SEQUENCE</scope>
    <source>
        <strain evidence="1">CH26</strain>
    </source>
</reference>
<protein>
    <submittedName>
        <fullName evidence="1">Uncharacterized protein</fullName>
    </submittedName>
</protein>
<name>A0AAJ2H6Y9_9HYPH</name>
<accession>A0AAJ2H6Y9</accession>
<gene>
    <name evidence="1" type="ORF">RJJ65_39810</name>
</gene>
<organism evidence="1 2">
    <name type="scientific">Rhizobium hidalgonense</name>
    <dbReference type="NCBI Taxonomy" id="1538159"/>
    <lineage>
        <taxon>Bacteria</taxon>
        <taxon>Pseudomonadati</taxon>
        <taxon>Pseudomonadota</taxon>
        <taxon>Alphaproteobacteria</taxon>
        <taxon>Hyphomicrobiales</taxon>
        <taxon>Rhizobiaceae</taxon>
        <taxon>Rhizobium/Agrobacterium group</taxon>
        <taxon>Rhizobium</taxon>
    </lineage>
</organism>
<proteinExistence type="predicted"/>
<dbReference type="EMBL" id="JAVLSF010001103">
    <property type="protein sequence ID" value="MDR9778693.1"/>
    <property type="molecule type" value="Genomic_DNA"/>
</dbReference>
<dbReference type="RefSeq" id="WP_310866696.1">
    <property type="nucleotide sequence ID" value="NZ_JAVLSF010001103.1"/>
</dbReference>
<evidence type="ECO:0000313" key="1">
    <source>
        <dbReference type="EMBL" id="MDR9778693.1"/>
    </source>
</evidence>
<dbReference type="AlphaFoldDB" id="A0AAJ2H6Y9"/>
<dbReference type="Proteomes" id="UP001268610">
    <property type="component" value="Unassembled WGS sequence"/>
</dbReference>